<accession>A0A9E7HHC6</accession>
<feature type="region of interest" description="Disordered" evidence="1">
    <location>
        <begin position="117"/>
        <end position="194"/>
    </location>
</feature>
<dbReference type="EMBL" id="CP097510">
    <property type="protein sequence ID" value="URE33181.1"/>
    <property type="molecule type" value="Genomic_DNA"/>
</dbReference>
<feature type="compositionally biased region" description="Pro residues" evidence="1">
    <location>
        <begin position="142"/>
        <end position="154"/>
    </location>
</feature>
<evidence type="ECO:0000313" key="3">
    <source>
        <dbReference type="Proteomes" id="UP001055439"/>
    </source>
</evidence>
<dbReference type="AlphaFoldDB" id="A0A9E7HHC6"/>
<sequence length="194" mass="20679">MVYLQERKLLPKRASTLALSNPQAVVTNGESLEASQVRHLQASPAPGHRLTRFRIRRLLLPLDTFVSDPVFSAFLSPDFDSAHFSSQALSSGSAALGTPTDPSRLTSALRCSLVIPPSSPSSLPSDPLSPPSPTSAPAWTPSSPPSSPAAPSGPTPSSFLTSRRPPRRRPLQRGLRPVLPRAPPRRPGPHPPAF</sequence>
<keyword evidence="3" id="KW-1185">Reference proteome</keyword>
<proteinExistence type="predicted"/>
<name>A0A9E7HHC6_9LILI</name>
<evidence type="ECO:0000256" key="1">
    <source>
        <dbReference type="SAM" id="MobiDB-lite"/>
    </source>
</evidence>
<feature type="compositionally biased region" description="Low complexity" evidence="1">
    <location>
        <begin position="117"/>
        <end position="126"/>
    </location>
</feature>
<dbReference type="Proteomes" id="UP001055439">
    <property type="component" value="Chromosome 8"/>
</dbReference>
<protein>
    <submittedName>
        <fullName evidence="2">Essential protein Yae1, N terminal</fullName>
    </submittedName>
</protein>
<reference evidence="2" key="1">
    <citation type="submission" date="2022-05" db="EMBL/GenBank/DDBJ databases">
        <title>The Musa troglodytarum L. genome provides insights into the mechanism of non-climacteric behaviour and enrichment of carotenoids.</title>
        <authorList>
            <person name="Wang J."/>
        </authorList>
    </citation>
    <scope>NUCLEOTIDE SEQUENCE</scope>
    <source>
        <tissue evidence="2">Leaf</tissue>
    </source>
</reference>
<gene>
    <name evidence="2" type="ORF">MUK42_07374</name>
</gene>
<organism evidence="2 3">
    <name type="scientific">Musa troglodytarum</name>
    <name type="common">fe'i banana</name>
    <dbReference type="NCBI Taxonomy" id="320322"/>
    <lineage>
        <taxon>Eukaryota</taxon>
        <taxon>Viridiplantae</taxon>
        <taxon>Streptophyta</taxon>
        <taxon>Embryophyta</taxon>
        <taxon>Tracheophyta</taxon>
        <taxon>Spermatophyta</taxon>
        <taxon>Magnoliopsida</taxon>
        <taxon>Liliopsida</taxon>
        <taxon>Zingiberales</taxon>
        <taxon>Musaceae</taxon>
        <taxon>Musa</taxon>
    </lineage>
</organism>
<evidence type="ECO:0000313" key="2">
    <source>
        <dbReference type="EMBL" id="URE33181.1"/>
    </source>
</evidence>